<feature type="region of interest" description="Disordered" evidence="1">
    <location>
        <begin position="774"/>
        <end position="798"/>
    </location>
</feature>
<feature type="compositionally biased region" description="Low complexity" evidence="1">
    <location>
        <begin position="498"/>
        <end position="511"/>
    </location>
</feature>
<feature type="compositionally biased region" description="Polar residues" evidence="1">
    <location>
        <begin position="1"/>
        <end position="13"/>
    </location>
</feature>
<accession>A0ABQ8GKJ1</accession>
<feature type="compositionally biased region" description="Polar residues" evidence="1">
    <location>
        <begin position="441"/>
        <end position="451"/>
    </location>
</feature>
<feature type="compositionally biased region" description="Polar residues" evidence="1">
    <location>
        <begin position="262"/>
        <end position="281"/>
    </location>
</feature>
<protein>
    <submittedName>
        <fullName evidence="2">Uncharacterized protein</fullName>
    </submittedName>
</protein>
<feature type="region of interest" description="Disordered" evidence="1">
    <location>
        <begin position="671"/>
        <end position="698"/>
    </location>
</feature>
<keyword evidence="3" id="KW-1185">Reference proteome</keyword>
<evidence type="ECO:0000256" key="1">
    <source>
        <dbReference type="SAM" id="MobiDB-lite"/>
    </source>
</evidence>
<feature type="compositionally biased region" description="Polar residues" evidence="1">
    <location>
        <begin position="289"/>
        <end position="301"/>
    </location>
</feature>
<dbReference type="Proteomes" id="UP000774617">
    <property type="component" value="Unassembled WGS sequence"/>
</dbReference>
<reference evidence="2 3" key="1">
    <citation type="journal article" date="2021" name="Nat. Commun.">
        <title>Genetic determinants of endophytism in the Arabidopsis root mycobiome.</title>
        <authorList>
            <person name="Mesny F."/>
            <person name="Miyauchi S."/>
            <person name="Thiergart T."/>
            <person name="Pickel B."/>
            <person name="Atanasova L."/>
            <person name="Karlsson M."/>
            <person name="Huettel B."/>
            <person name="Barry K.W."/>
            <person name="Haridas S."/>
            <person name="Chen C."/>
            <person name="Bauer D."/>
            <person name="Andreopoulos W."/>
            <person name="Pangilinan J."/>
            <person name="LaButti K."/>
            <person name="Riley R."/>
            <person name="Lipzen A."/>
            <person name="Clum A."/>
            <person name="Drula E."/>
            <person name="Henrissat B."/>
            <person name="Kohler A."/>
            <person name="Grigoriev I.V."/>
            <person name="Martin F.M."/>
            <person name="Hacquard S."/>
        </authorList>
    </citation>
    <scope>NUCLEOTIDE SEQUENCE [LARGE SCALE GENOMIC DNA]</scope>
    <source>
        <strain evidence="2 3">MPI-SDFR-AT-0080</strain>
    </source>
</reference>
<evidence type="ECO:0000313" key="2">
    <source>
        <dbReference type="EMBL" id="KAH7058929.1"/>
    </source>
</evidence>
<feature type="compositionally biased region" description="Polar residues" evidence="1">
    <location>
        <begin position="462"/>
        <end position="475"/>
    </location>
</feature>
<sequence length="851" mass="92283">MPSSSFGQTLTAQGTGGSSSQPRSPAPPQPSAMDDLLGDNDQEQSKKLTDESAELGNMSNQINTLRTQMQETHNRKASTEAELNNTSAQKRDLEVRLSQFRAQYEAEVQIVKQLEEKLNASRQETRKLQQEFAMIEGTYQDLSSQHQQIASALEADQRENASLKERIRQMNAEIAQLRPQLDKMRSDARQQKGMVAINKKQLATNEGERDKLKNEMSELTKAAQDSYNRSPEATPGPPTAGSPAPSNASHSTNPFFRRSPQPAENTMSPSGFSREASQANFDNFFGPSISAQPGAPQTSFKGESGAPGFSVPSGQSVQSSEPGVPTPSTSPPLSQYHESPRVGEGPAPSVFPIREGTGRQESFSSSVKAGPQASRFGHTGNETPTNAPGSPSAVAAEPAKDTSAPEFGPSPFNRNLTSSPAASHASDAARSIGGPERKDTYQSFGPPSTSVDMPGSFPDVSTPLQPEATGQSAMSDRSKGSFSFPRSDPFGSQPQRQGSAAKADFDAAFAGFGSGKQFQERQNTGSSFNGSVGSASKFNQEFPPIETFGGDEDSDTNSEHGFDDNFAPASPQSKREDAAPAPATSGPEGTGDTGALTLSRRSSADCCLLVRIPRPSPDHNPPRRLSAPPRSLPAKPSSEAPALLEKLRPQAPFLLDRHRMLTHHRQQCPRMLTTPRNPILPRTRLRRPRTRPPPSSLSVTISMPDSMTLPKPRMPPMRTTMTTCFPRTTVMVWMSSTRFSTARLLAKATQWPVRRPQLTMLSSLTLKTHSRISSISPRASPLPNLPARAPPPPAMTGTRSSPVYLTVNPHLQPVAIRPHRLPRAVKCWAPRRRRRSRWLVKRPRSLNLPGH</sequence>
<dbReference type="EMBL" id="JAGTJR010000006">
    <property type="protein sequence ID" value="KAH7058929.1"/>
    <property type="molecule type" value="Genomic_DNA"/>
</dbReference>
<dbReference type="Gene3D" id="1.10.287.1490">
    <property type="match status" value="1"/>
</dbReference>
<gene>
    <name evidence="2" type="ORF">B0J12DRAFT_378359</name>
</gene>
<organism evidence="2 3">
    <name type="scientific">Macrophomina phaseolina</name>
    <dbReference type="NCBI Taxonomy" id="35725"/>
    <lineage>
        <taxon>Eukaryota</taxon>
        <taxon>Fungi</taxon>
        <taxon>Dikarya</taxon>
        <taxon>Ascomycota</taxon>
        <taxon>Pezizomycotina</taxon>
        <taxon>Dothideomycetes</taxon>
        <taxon>Dothideomycetes incertae sedis</taxon>
        <taxon>Botryosphaeriales</taxon>
        <taxon>Botryosphaeriaceae</taxon>
        <taxon>Macrophomina</taxon>
    </lineage>
</organism>
<feature type="compositionally biased region" description="Low complexity" evidence="1">
    <location>
        <begin position="774"/>
        <end position="787"/>
    </location>
</feature>
<proteinExistence type="predicted"/>
<feature type="compositionally biased region" description="Polar residues" evidence="1">
    <location>
        <begin position="312"/>
        <end position="321"/>
    </location>
</feature>
<feature type="compositionally biased region" description="Basic and acidic residues" evidence="1">
    <location>
        <begin position="181"/>
        <end position="190"/>
    </location>
</feature>
<comment type="caution">
    <text evidence="2">The sequence shown here is derived from an EMBL/GenBank/DDBJ whole genome shotgun (WGS) entry which is preliminary data.</text>
</comment>
<feature type="compositionally biased region" description="Low complexity" evidence="1">
    <location>
        <begin position="623"/>
        <end position="634"/>
    </location>
</feature>
<feature type="compositionally biased region" description="Low complexity" evidence="1">
    <location>
        <begin position="418"/>
        <end position="431"/>
    </location>
</feature>
<feature type="compositionally biased region" description="Low complexity" evidence="1">
    <location>
        <begin position="672"/>
        <end position="682"/>
    </location>
</feature>
<feature type="region of interest" description="Disordered" evidence="1">
    <location>
        <begin position="181"/>
        <end position="597"/>
    </location>
</feature>
<feature type="region of interest" description="Disordered" evidence="1">
    <location>
        <begin position="1"/>
        <end position="87"/>
    </location>
</feature>
<feature type="compositionally biased region" description="Polar residues" evidence="1">
    <location>
        <begin position="57"/>
        <end position="71"/>
    </location>
</feature>
<evidence type="ECO:0000313" key="3">
    <source>
        <dbReference type="Proteomes" id="UP000774617"/>
    </source>
</evidence>
<name>A0ABQ8GKJ1_9PEZI</name>
<feature type="compositionally biased region" description="Polar residues" evidence="1">
    <location>
        <begin position="520"/>
        <end position="539"/>
    </location>
</feature>
<feature type="compositionally biased region" description="Polar residues" evidence="1">
    <location>
        <begin position="380"/>
        <end position="389"/>
    </location>
</feature>
<feature type="region of interest" description="Disordered" evidence="1">
    <location>
        <begin position="611"/>
        <end position="640"/>
    </location>
</feature>
<feature type="compositionally biased region" description="Basic and acidic residues" evidence="1">
    <location>
        <begin position="206"/>
        <end position="218"/>
    </location>
</feature>